<gene>
    <name evidence="1" type="ORF">GJ699_14290</name>
</gene>
<evidence type="ECO:0000313" key="2">
    <source>
        <dbReference type="Proteomes" id="UP000433309"/>
    </source>
</evidence>
<dbReference type="InterPro" id="IPR036097">
    <property type="entry name" value="HisK_dim/P_sf"/>
</dbReference>
<accession>A0A6I2L030</accession>
<name>A0A6I2L030_9BURK</name>
<sequence>MTSKVEAQRIRARLLAALNHDLRAPLARIATSASTGFIDLHTLEHEARRQLEWLSDLQECARYELQPPELAAAPAYLHALMRHVKHDSAELPALALLDARRLTQVMARLRDHSGGHLALQAGCSGTALRLQFQAGQPDGPWSAVTASLTDERILPGVMVAAHLVRAMGGQLQQSGDALRFEVSMPLACEEEAMPPAPHFDWPEPFGAGHAILLLEPHQPMQDYLSEILESAEFDVQYEPADRDPALILCADESVWDIWPREEAPPVLLHALLPPTRPEDFIEVLYKPAPPAMLLSALRRRLQIRPRDGLL</sequence>
<evidence type="ECO:0000313" key="1">
    <source>
        <dbReference type="EMBL" id="MRW91162.1"/>
    </source>
</evidence>
<comment type="caution">
    <text evidence="1">The sequence shown here is derived from an EMBL/GenBank/DDBJ whole genome shotgun (WGS) entry which is preliminary data.</text>
</comment>
<proteinExistence type="predicted"/>
<protein>
    <recommendedName>
        <fullName evidence="3">Histidine kinase</fullName>
    </recommendedName>
</protein>
<reference evidence="1 2" key="1">
    <citation type="submission" date="2019-11" db="EMBL/GenBank/DDBJ databases">
        <title>Novel species isolated from a subtropical stream in China.</title>
        <authorList>
            <person name="Lu H."/>
        </authorList>
    </citation>
    <scope>NUCLEOTIDE SEQUENCE [LARGE SCALE GENOMIC DNA]</scope>
    <source>
        <strain evidence="1 2">FT80W</strain>
    </source>
</reference>
<dbReference type="GO" id="GO:0000155">
    <property type="term" value="F:phosphorelay sensor kinase activity"/>
    <property type="evidence" value="ECO:0007669"/>
    <property type="project" value="InterPro"/>
</dbReference>
<organism evidence="1 2">
    <name type="scientific">Duganella guangzhouensis</name>
    <dbReference type="NCBI Taxonomy" id="2666084"/>
    <lineage>
        <taxon>Bacteria</taxon>
        <taxon>Pseudomonadati</taxon>
        <taxon>Pseudomonadota</taxon>
        <taxon>Betaproteobacteria</taxon>
        <taxon>Burkholderiales</taxon>
        <taxon>Oxalobacteraceae</taxon>
        <taxon>Telluria group</taxon>
        <taxon>Duganella</taxon>
    </lineage>
</organism>
<dbReference type="Proteomes" id="UP000433309">
    <property type="component" value="Unassembled WGS sequence"/>
</dbReference>
<dbReference type="EMBL" id="WKJK01000006">
    <property type="protein sequence ID" value="MRW91162.1"/>
    <property type="molecule type" value="Genomic_DNA"/>
</dbReference>
<dbReference type="SUPFAM" id="SSF47384">
    <property type="entry name" value="Homodimeric domain of signal transducing histidine kinase"/>
    <property type="match status" value="1"/>
</dbReference>
<evidence type="ECO:0008006" key="3">
    <source>
        <dbReference type="Google" id="ProtNLM"/>
    </source>
</evidence>
<keyword evidence="2" id="KW-1185">Reference proteome</keyword>
<dbReference type="RefSeq" id="WP_154377258.1">
    <property type="nucleotide sequence ID" value="NZ_WKJK01000006.1"/>
</dbReference>
<dbReference type="AlphaFoldDB" id="A0A6I2L030"/>